<accession>A0A8J3Q746</accession>
<evidence type="ECO:0000313" key="8">
    <source>
        <dbReference type="Proteomes" id="UP000612899"/>
    </source>
</evidence>
<evidence type="ECO:0000256" key="6">
    <source>
        <dbReference type="SAM" id="Phobius"/>
    </source>
</evidence>
<evidence type="ECO:0000256" key="5">
    <source>
        <dbReference type="ARBA" id="ARBA00023136"/>
    </source>
</evidence>
<dbReference type="GO" id="GO:0016020">
    <property type="term" value="C:membrane"/>
    <property type="evidence" value="ECO:0007669"/>
    <property type="project" value="UniProtKB-SubCell"/>
</dbReference>
<dbReference type="InterPro" id="IPR012506">
    <property type="entry name" value="TMEM86B-like"/>
</dbReference>
<dbReference type="Pfam" id="PF07947">
    <property type="entry name" value="YhhN"/>
    <property type="match status" value="1"/>
</dbReference>
<sequence length="202" mass="21825">MILPLYAVLCVLNLVAGATDTTWLVWVTKPLLLPLLAFWVWRKAPAEKGIIAALLFCAAGDIALLPDGELWFMLGMALFLGAHLCYITTFWRHGARPKPLAVLGYGAVLVGGLAWLWSGLGALAIPMSFYGLALASTAILSASFGWRVGLGGALFMLSDLLLAVEIADAAQLPGPAIWVMLTYVLAQVLLATGWVRYRQRRD</sequence>
<comment type="caution">
    <text evidence="7">The sequence shown here is derived from an EMBL/GenBank/DDBJ whole genome shotgun (WGS) entry which is preliminary data.</text>
</comment>
<comment type="subcellular location">
    <subcellularLocation>
        <location evidence="1">Membrane</location>
        <topology evidence="1">Multi-pass membrane protein</topology>
    </subcellularLocation>
</comment>
<keyword evidence="8" id="KW-1185">Reference proteome</keyword>
<evidence type="ECO:0000256" key="4">
    <source>
        <dbReference type="ARBA" id="ARBA00022989"/>
    </source>
</evidence>
<keyword evidence="4 6" id="KW-1133">Transmembrane helix</keyword>
<feature type="transmembrane region" description="Helical" evidence="6">
    <location>
        <begin position="176"/>
        <end position="197"/>
    </location>
</feature>
<dbReference type="Proteomes" id="UP000612899">
    <property type="component" value="Unassembled WGS sequence"/>
</dbReference>
<feature type="transmembrane region" description="Helical" evidence="6">
    <location>
        <begin position="123"/>
        <end position="141"/>
    </location>
</feature>
<name>A0A8J3Q746_9ACTN</name>
<evidence type="ECO:0000256" key="2">
    <source>
        <dbReference type="ARBA" id="ARBA00007375"/>
    </source>
</evidence>
<keyword evidence="3 6" id="KW-0812">Transmembrane</keyword>
<comment type="similarity">
    <text evidence="2">Belongs to the TMEM86 family.</text>
</comment>
<feature type="transmembrane region" description="Helical" evidence="6">
    <location>
        <begin position="148"/>
        <end position="170"/>
    </location>
</feature>
<organism evidence="7 8">
    <name type="scientific">Rhizocola hellebori</name>
    <dbReference type="NCBI Taxonomy" id="1392758"/>
    <lineage>
        <taxon>Bacteria</taxon>
        <taxon>Bacillati</taxon>
        <taxon>Actinomycetota</taxon>
        <taxon>Actinomycetes</taxon>
        <taxon>Micromonosporales</taxon>
        <taxon>Micromonosporaceae</taxon>
        <taxon>Rhizocola</taxon>
    </lineage>
</organism>
<keyword evidence="5 6" id="KW-0472">Membrane</keyword>
<dbReference type="EMBL" id="BONY01000016">
    <property type="protein sequence ID" value="GIH05055.1"/>
    <property type="molecule type" value="Genomic_DNA"/>
</dbReference>
<gene>
    <name evidence="7" type="ORF">Rhe02_31220</name>
</gene>
<proteinExistence type="inferred from homology"/>
<evidence type="ECO:0000256" key="3">
    <source>
        <dbReference type="ARBA" id="ARBA00022692"/>
    </source>
</evidence>
<dbReference type="GO" id="GO:0016787">
    <property type="term" value="F:hydrolase activity"/>
    <property type="evidence" value="ECO:0007669"/>
    <property type="project" value="TreeGrafter"/>
</dbReference>
<dbReference type="PANTHER" id="PTHR31885:SF6">
    <property type="entry name" value="GH04784P"/>
    <property type="match status" value="1"/>
</dbReference>
<dbReference type="AlphaFoldDB" id="A0A8J3Q746"/>
<dbReference type="PANTHER" id="PTHR31885">
    <property type="entry name" value="GH04784P"/>
    <property type="match status" value="1"/>
</dbReference>
<protein>
    <submittedName>
        <fullName evidence="7">Lysoplasmalogenase</fullName>
    </submittedName>
</protein>
<feature type="transmembrane region" description="Helical" evidence="6">
    <location>
        <begin position="100"/>
        <end position="117"/>
    </location>
</feature>
<dbReference type="RefSeq" id="WP_203908921.1">
    <property type="nucleotide sequence ID" value="NZ_BONY01000016.1"/>
</dbReference>
<evidence type="ECO:0000313" key="7">
    <source>
        <dbReference type="EMBL" id="GIH05055.1"/>
    </source>
</evidence>
<evidence type="ECO:0000256" key="1">
    <source>
        <dbReference type="ARBA" id="ARBA00004141"/>
    </source>
</evidence>
<feature type="transmembrane region" description="Helical" evidence="6">
    <location>
        <begin position="71"/>
        <end position="91"/>
    </location>
</feature>
<reference evidence="7" key="1">
    <citation type="submission" date="2021-01" db="EMBL/GenBank/DDBJ databases">
        <title>Whole genome shotgun sequence of Rhizocola hellebori NBRC 109834.</title>
        <authorList>
            <person name="Komaki H."/>
            <person name="Tamura T."/>
        </authorList>
    </citation>
    <scope>NUCLEOTIDE SEQUENCE</scope>
    <source>
        <strain evidence="7">NBRC 109834</strain>
    </source>
</reference>